<reference evidence="9 10" key="1">
    <citation type="submission" date="2018-10" db="EMBL/GenBank/DDBJ databases">
        <title>Fifty Aureobasidium pullulans genomes reveal a recombining polyextremotolerant generalist.</title>
        <authorList>
            <person name="Gostincar C."/>
            <person name="Turk M."/>
            <person name="Zajc J."/>
            <person name="Gunde-Cimerman N."/>
        </authorList>
    </citation>
    <scope>NUCLEOTIDE SEQUENCE [LARGE SCALE GENOMIC DNA]</scope>
    <source>
        <strain evidence="9 10">EXF-11900</strain>
    </source>
</reference>
<dbReference type="EMBL" id="QZAF01000119">
    <property type="protein sequence ID" value="THV72654.1"/>
    <property type="molecule type" value="Genomic_DNA"/>
</dbReference>
<name>A0A4S8SP04_AURPU</name>
<dbReference type="Proteomes" id="UP000304951">
    <property type="component" value="Unassembled WGS sequence"/>
</dbReference>
<feature type="binding site" evidence="6">
    <location>
        <begin position="470"/>
        <end position="476"/>
    </location>
    <ligand>
        <name>substrate</name>
    </ligand>
</feature>
<evidence type="ECO:0000256" key="2">
    <source>
        <dbReference type="ARBA" id="ARBA00007471"/>
    </source>
</evidence>
<dbReference type="SUPFAM" id="SSF50729">
    <property type="entry name" value="PH domain-like"/>
    <property type="match status" value="1"/>
</dbReference>
<dbReference type="GO" id="GO:0004438">
    <property type="term" value="F:phosphatidylinositol-3-phosphate phosphatase activity"/>
    <property type="evidence" value="ECO:0007669"/>
    <property type="project" value="TreeGrafter"/>
</dbReference>
<dbReference type="InterPro" id="IPR010569">
    <property type="entry name" value="Myotubularin-like_Pase_dom"/>
</dbReference>
<dbReference type="Gene3D" id="2.30.29.30">
    <property type="entry name" value="Pleckstrin-homology domain (PH domain)/Phosphotyrosine-binding domain (PTB)"/>
    <property type="match status" value="1"/>
</dbReference>
<organism evidence="9 10">
    <name type="scientific">Aureobasidium pullulans</name>
    <name type="common">Black yeast</name>
    <name type="synonym">Pullularia pullulans</name>
    <dbReference type="NCBI Taxonomy" id="5580"/>
    <lineage>
        <taxon>Eukaryota</taxon>
        <taxon>Fungi</taxon>
        <taxon>Dikarya</taxon>
        <taxon>Ascomycota</taxon>
        <taxon>Pezizomycotina</taxon>
        <taxon>Dothideomycetes</taxon>
        <taxon>Dothideomycetidae</taxon>
        <taxon>Dothideales</taxon>
        <taxon>Saccotheciaceae</taxon>
        <taxon>Aureobasidium</taxon>
    </lineage>
</organism>
<comment type="caution">
    <text evidence="9">The sequence shown here is derived from an EMBL/GenBank/DDBJ whole genome shotgun (WGS) entry which is preliminary data.</text>
</comment>
<dbReference type="Pfam" id="PF06602">
    <property type="entry name" value="Myotub-related"/>
    <property type="match status" value="1"/>
</dbReference>
<dbReference type="PROSITE" id="PS51339">
    <property type="entry name" value="PPASE_MYOTUBULARIN"/>
    <property type="match status" value="1"/>
</dbReference>
<dbReference type="GO" id="GO:0005737">
    <property type="term" value="C:cytoplasm"/>
    <property type="evidence" value="ECO:0007669"/>
    <property type="project" value="TreeGrafter"/>
</dbReference>
<evidence type="ECO:0000259" key="8">
    <source>
        <dbReference type="PROSITE" id="PS51339"/>
    </source>
</evidence>
<dbReference type="Gene3D" id="3.20.20.80">
    <property type="entry name" value="Glycosidases"/>
    <property type="match status" value="1"/>
</dbReference>
<evidence type="ECO:0000256" key="5">
    <source>
        <dbReference type="PIRSR" id="PIRSR630564-1"/>
    </source>
</evidence>
<dbReference type="InterPro" id="IPR017853">
    <property type="entry name" value="GH"/>
</dbReference>
<feature type="compositionally biased region" description="Low complexity" evidence="7">
    <location>
        <begin position="849"/>
        <end position="870"/>
    </location>
</feature>
<comment type="similarity">
    <text evidence="2">Belongs to the protein-tyrosine phosphatase family. Non-receptor class myotubularin subfamily.</text>
</comment>
<dbReference type="Pfam" id="PF00150">
    <property type="entry name" value="Cellulase"/>
    <property type="match status" value="1"/>
</dbReference>
<feature type="binding site" evidence="6">
    <location>
        <begin position="406"/>
        <end position="407"/>
    </location>
    <ligand>
        <name>substrate</name>
    </ligand>
</feature>
<dbReference type="PANTHER" id="PTHR10807:SF128">
    <property type="entry name" value="PHOSPHATIDYLINOSITOL-3,5-BISPHOSPHATE 3-PHOSPHATASE"/>
    <property type="match status" value="1"/>
</dbReference>
<dbReference type="FunFam" id="3.20.20.80:FF:000100">
    <property type="entry name" value="Glycoside hydrolase superfamily"/>
    <property type="match status" value="1"/>
</dbReference>
<dbReference type="InterPro" id="IPR001547">
    <property type="entry name" value="Glyco_hydro_5"/>
</dbReference>
<protein>
    <submittedName>
        <fullName evidence="9">Phosphatases II</fullName>
    </submittedName>
</protein>
<feature type="active site" description="Phosphocysteine intermediate" evidence="5">
    <location>
        <position position="470"/>
    </location>
</feature>
<comment type="similarity">
    <text evidence="1">Belongs to the glycosyl hydrolase 5 (cellulase A) family.</text>
</comment>
<keyword evidence="4" id="KW-0326">Glycosidase</keyword>
<dbReference type="InterPro" id="IPR030564">
    <property type="entry name" value="Myotubularin"/>
</dbReference>
<dbReference type="Pfam" id="PF21098">
    <property type="entry name" value="PH-GRAM_MTMR6-like"/>
    <property type="match status" value="1"/>
</dbReference>
<feature type="region of interest" description="Disordered" evidence="7">
    <location>
        <begin position="848"/>
        <end position="874"/>
    </location>
</feature>
<gene>
    <name evidence="9" type="ORF">D6D28_03815</name>
</gene>
<accession>A0A4S8SP04</accession>
<dbReference type="PROSITE" id="PS00383">
    <property type="entry name" value="TYR_PHOSPHATASE_1"/>
    <property type="match status" value="1"/>
</dbReference>
<dbReference type="GO" id="GO:0046856">
    <property type="term" value="P:phosphatidylinositol dephosphorylation"/>
    <property type="evidence" value="ECO:0007669"/>
    <property type="project" value="TreeGrafter"/>
</dbReference>
<evidence type="ECO:0000256" key="3">
    <source>
        <dbReference type="ARBA" id="ARBA00022801"/>
    </source>
</evidence>
<dbReference type="GO" id="GO:0004553">
    <property type="term" value="F:hydrolase activity, hydrolyzing O-glycosyl compounds"/>
    <property type="evidence" value="ECO:0007669"/>
    <property type="project" value="InterPro"/>
</dbReference>
<feature type="domain" description="Myotubularin phosphatase" evidence="8">
    <location>
        <begin position="203"/>
        <end position="715"/>
    </location>
</feature>
<dbReference type="SUPFAM" id="SSF51445">
    <property type="entry name" value="(Trans)glycosidases"/>
    <property type="match status" value="1"/>
</dbReference>
<evidence type="ECO:0000256" key="6">
    <source>
        <dbReference type="PIRSR" id="PIRSR630564-2"/>
    </source>
</evidence>
<dbReference type="PANTHER" id="PTHR10807">
    <property type="entry name" value="MYOTUBULARIN-RELATED"/>
    <property type="match status" value="1"/>
</dbReference>
<dbReference type="GO" id="GO:0016020">
    <property type="term" value="C:membrane"/>
    <property type="evidence" value="ECO:0007669"/>
    <property type="project" value="TreeGrafter"/>
</dbReference>
<evidence type="ECO:0000313" key="10">
    <source>
        <dbReference type="Proteomes" id="UP000304951"/>
    </source>
</evidence>
<feature type="compositionally biased region" description="Low complexity" evidence="7">
    <location>
        <begin position="786"/>
        <end position="801"/>
    </location>
</feature>
<dbReference type="InterPro" id="IPR011993">
    <property type="entry name" value="PH-like_dom_sf"/>
</dbReference>
<keyword evidence="3" id="KW-0378">Hydrolase</keyword>
<dbReference type="InterPro" id="IPR048994">
    <property type="entry name" value="PH-GRAM_MTMR6-9"/>
</dbReference>
<feature type="region of interest" description="Disordered" evidence="7">
    <location>
        <begin position="577"/>
        <end position="596"/>
    </location>
</feature>
<feature type="compositionally biased region" description="Polar residues" evidence="7">
    <location>
        <begin position="24"/>
        <end position="33"/>
    </location>
</feature>
<sequence length="1367" mass="152297">MTELPLAMRSSLVKGRKHSHNRNDATPSSEQTVPGCSCRSVSWMKSKSQRHVSRTEQQHELAANTRWGLTVWRIQVDNVTLHKKNNSITGTLHVATHHLIFAHYPPASADSPAPAKGRAKEIWITYPMIAYCVYRPMPAILRQDHAIRIRCRDFTFMAFHFSDEAQARGVYDSIKALTCGLGSFNKLYAFNYKSPEIEKAVNGWQIYDARKEYKRMGISPKGADRGWRLSNINSDYTYSPTYPALLVVPSSVSDNVLKHGKEYRSRYRIPALTYLHPVNNCSITRSSQPKCGMFQDKRNPQDERLVAAIFSTSRPVSGAGMPLLDADGQLFDPDMQQGTGSAESTPTSTESTSRQSSDKIYGAQQRNFIVDARPQVNAVANQASGMGSENMEFYKDATKEYLGIANIHSMRESLNKVFEAFAHTDYTDIGPNQDLLTKSKWLEYISLVLRGSSLVARQVGINHSHVLIHCSDGWDRTSQISALSQLCLDPYYRTLEGFIVLVEKDWVSFGHMFRHRSGYLSSDKWFEIENERVGGNRKADNSAAFGSKSGSGNAFENVLSSARGFFSKKNDSKESVDVNDVGDGAPAIPAPTSKSAKHTVTNVKETSPIFHQFLDATYQMLRQHPNRFEFNERFLRRLFYHLYSCQYGTFLWDSERDRVQEHAYDRTKSVWDYFLSRREMWLNEQYDPTVDDKVPGKERIILPDTTKVKWWHELFGRIDLEMNGTAHAPTASLPKEPRDPIVTGIETSEVSIGPAANSSSFAGQGASAFTNGAARLTAGLGSLSLGKTSSSAPASRAQSPQTKESLPPRTIDEKMVSAATNNEPDATNGRLSMGFLKKFKSEMKSAFGDDAPSYPAAQQQQSQMPMTDQPASLQEPSPLDVLRYRYQHGTNFGSIFVLEKWLTPSMYQEKADSAELAAVTGNIKAMGLDAAKQKFESHWETYISDSDLDWLANEAHCTSVRLPIGYFTLGPAYCENTPFESSAAVYQNAWPAVKRLVSRLTAKGIGTLLDLHSLPGGANGGDHSGTNSGKAELWKSKKNLDLATRCLLFIAHEARSMDGVVGLQLVNEAEWDAPGMYGWYDSVIGQIGGIDNTIPLYISDAWALGPAVGYVNGKNSLHAGQANPIVIDTHLYWAFSDDDKKKHPGEIANEARSKLSELDGHDGNVIDHGAAQVVIGEYSCVLTEDSWGKAAAHEKENLVREFGQAQTQRYQQRAGGSFFWTYRMDWMDGGEWGFKQQTNNGAITAPHNLALSNDDVQSRISHAQSQSDGKFGQTFGSHCQYWDSNHPGEYEHWRFESGWKLGFNDAMTFFGARANGRIPGTGGDKIGMLDIWTKKRIVESGQAGKLLWEFEQGFRQGIRDFYELAGV</sequence>
<evidence type="ECO:0000256" key="1">
    <source>
        <dbReference type="ARBA" id="ARBA00005641"/>
    </source>
</evidence>
<evidence type="ECO:0000256" key="7">
    <source>
        <dbReference type="SAM" id="MobiDB-lite"/>
    </source>
</evidence>
<dbReference type="GO" id="GO:0000272">
    <property type="term" value="P:polysaccharide catabolic process"/>
    <property type="evidence" value="ECO:0007669"/>
    <property type="project" value="InterPro"/>
</dbReference>
<proteinExistence type="inferred from homology"/>
<dbReference type="SUPFAM" id="SSF52799">
    <property type="entry name" value="(Phosphotyrosine protein) phosphatases II"/>
    <property type="match status" value="1"/>
</dbReference>
<dbReference type="InterPro" id="IPR016130">
    <property type="entry name" value="Tyr_Pase_AS"/>
</dbReference>
<dbReference type="InterPro" id="IPR029021">
    <property type="entry name" value="Prot-tyrosine_phosphatase-like"/>
</dbReference>
<evidence type="ECO:0000313" key="9">
    <source>
        <dbReference type="EMBL" id="THV72654.1"/>
    </source>
</evidence>
<feature type="compositionally biased region" description="Low complexity" evidence="7">
    <location>
        <begin position="339"/>
        <end position="355"/>
    </location>
</feature>
<evidence type="ECO:0000256" key="4">
    <source>
        <dbReference type="ARBA" id="ARBA00023295"/>
    </source>
</evidence>
<feature type="region of interest" description="Disordered" evidence="7">
    <location>
        <begin position="1"/>
        <end position="33"/>
    </location>
</feature>
<feature type="region of interest" description="Disordered" evidence="7">
    <location>
        <begin position="786"/>
        <end position="810"/>
    </location>
</feature>
<feature type="region of interest" description="Disordered" evidence="7">
    <location>
        <begin position="329"/>
        <end position="358"/>
    </location>
</feature>